<organism evidence="2 3">
    <name type="scientific">Amantichitinum ursilacus</name>
    <dbReference type="NCBI Taxonomy" id="857265"/>
    <lineage>
        <taxon>Bacteria</taxon>
        <taxon>Pseudomonadati</taxon>
        <taxon>Pseudomonadota</taxon>
        <taxon>Betaproteobacteria</taxon>
        <taxon>Neisseriales</taxon>
        <taxon>Chitinibacteraceae</taxon>
        <taxon>Amantichitinum</taxon>
    </lineage>
</organism>
<feature type="domain" description="HTH cro/C1-type" evidence="1">
    <location>
        <begin position="8"/>
        <end position="62"/>
    </location>
</feature>
<gene>
    <name evidence="2" type="ORF">WG78_08505</name>
</gene>
<dbReference type="GO" id="GO:0003677">
    <property type="term" value="F:DNA binding"/>
    <property type="evidence" value="ECO:0007669"/>
    <property type="project" value="InterPro"/>
</dbReference>
<proteinExistence type="predicted"/>
<sequence>MNTLGSRISMVRKIRKRSQGWLADRLHVTQPSVSAWESDEADPTLTNLMGISSLLGASTDWLLTGMGTAEGGGFPLREPLPLDPEEQALIDAFQDLNRVRRHALLHFLQAFTHRHNVHVTRFPPDTTAKG</sequence>
<evidence type="ECO:0000259" key="1">
    <source>
        <dbReference type="PROSITE" id="PS50943"/>
    </source>
</evidence>
<dbReference type="CDD" id="cd00093">
    <property type="entry name" value="HTH_XRE"/>
    <property type="match status" value="1"/>
</dbReference>
<evidence type="ECO:0000313" key="2">
    <source>
        <dbReference type="EMBL" id="KPC53548.1"/>
    </source>
</evidence>
<dbReference type="OrthoDB" id="5659783at2"/>
<comment type="caution">
    <text evidence="2">The sequence shown here is derived from an EMBL/GenBank/DDBJ whole genome shotgun (WGS) entry which is preliminary data.</text>
</comment>
<dbReference type="EMBL" id="LAQT01000006">
    <property type="protein sequence ID" value="KPC53548.1"/>
    <property type="molecule type" value="Genomic_DNA"/>
</dbReference>
<reference evidence="2 3" key="1">
    <citation type="submission" date="2015-07" db="EMBL/GenBank/DDBJ databases">
        <title>Draft genome sequence of the Amantichitinum ursilacus IGB-41, a new chitin-degrading bacterium.</title>
        <authorList>
            <person name="Kirstahler P."/>
            <person name="Guenther M."/>
            <person name="Grumaz C."/>
            <person name="Rupp S."/>
            <person name="Zibek S."/>
            <person name="Sohn K."/>
        </authorList>
    </citation>
    <scope>NUCLEOTIDE SEQUENCE [LARGE SCALE GENOMIC DNA]</scope>
    <source>
        <strain evidence="2 3">IGB-41</strain>
    </source>
</reference>
<dbReference type="PROSITE" id="PS50943">
    <property type="entry name" value="HTH_CROC1"/>
    <property type="match status" value="1"/>
</dbReference>
<evidence type="ECO:0000313" key="3">
    <source>
        <dbReference type="Proteomes" id="UP000037939"/>
    </source>
</evidence>
<dbReference type="AlphaFoldDB" id="A0A0N0GPJ6"/>
<dbReference type="RefSeq" id="WP_053937364.1">
    <property type="nucleotide sequence ID" value="NZ_LAQT01000006.1"/>
</dbReference>
<dbReference type="Gene3D" id="1.10.260.40">
    <property type="entry name" value="lambda repressor-like DNA-binding domains"/>
    <property type="match status" value="1"/>
</dbReference>
<dbReference type="SMART" id="SM00530">
    <property type="entry name" value="HTH_XRE"/>
    <property type="match status" value="1"/>
</dbReference>
<dbReference type="Pfam" id="PF01381">
    <property type="entry name" value="HTH_3"/>
    <property type="match status" value="1"/>
</dbReference>
<dbReference type="SUPFAM" id="SSF47413">
    <property type="entry name" value="lambda repressor-like DNA-binding domains"/>
    <property type="match status" value="1"/>
</dbReference>
<dbReference type="InterPro" id="IPR010982">
    <property type="entry name" value="Lambda_DNA-bd_dom_sf"/>
</dbReference>
<keyword evidence="3" id="KW-1185">Reference proteome</keyword>
<dbReference type="STRING" id="857265.WG78_08505"/>
<name>A0A0N0GPJ6_9NEIS</name>
<dbReference type="Proteomes" id="UP000037939">
    <property type="component" value="Unassembled WGS sequence"/>
</dbReference>
<protein>
    <submittedName>
        <fullName evidence="2">Transcriptional repressor DicA</fullName>
    </submittedName>
</protein>
<accession>A0A0N0GPJ6</accession>
<dbReference type="InterPro" id="IPR001387">
    <property type="entry name" value="Cro/C1-type_HTH"/>
</dbReference>